<evidence type="ECO:0000256" key="7">
    <source>
        <dbReference type="ARBA" id="ARBA00014371"/>
    </source>
</evidence>
<evidence type="ECO:0000259" key="19">
    <source>
        <dbReference type="Pfam" id="PF00330"/>
    </source>
</evidence>
<dbReference type="SUPFAM" id="SSF53732">
    <property type="entry name" value="Aconitase iron-sulfur domain"/>
    <property type="match status" value="1"/>
</dbReference>
<protein>
    <recommendedName>
        <fullName evidence="7">3-isopropylmalate dehydratase</fullName>
        <ecNumber evidence="6">4.2.1.33</ecNumber>
    </recommendedName>
    <alternativeName>
        <fullName evidence="16">Alpha-IPM isomerase</fullName>
    </alternativeName>
    <alternativeName>
        <fullName evidence="17">Isopropylmalate isomerase</fullName>
    </alternativeName>
</protein>
<gene>
    <name evidence="21" type="ORF">D9757_010108</name>
</gene>
<evidence type="ECO:0000259" key="20">
    <source>
        <dbReference type="Pfam" id="PF00694"/>
    </source>
</evidence>
<dbReference type="Gene3D" id="3.30.499.10">
    <property type="entry name" value="Aconitase, domain 3"/>
    <property type="match status" value="2"/>
</dbReference>
<evidence type="ECO:0000256" key="9">
    <source>
        <dbReference type="ARBA" id="ARBA00022485"/>
    </source>
</evidence>
<keyword evidence="11" id="KW-0479">Metal-binding</keyword>
<dbReference type="GO" id="GO:0051539">
    <property type="term" value="F:4 iron, 4 sulfur cluster binding"/>
    <property type="evidence" value="ECO:0007669"/>
    <property type="project" value="UniProtKB-KW"/>
</dbReference>
<evidence type="ECO:0000313" key="22">
    <source>
        <dbReference type="Proteomes" id="UP000518752"/>
    </source>
</evidence>
<dbReference type="PANTHER" id="PTHR43822:SF9">
    <property type="entry name" value="3-ISOPROPYLMALATE DEHYDRATASE"/>
    <property type="match status" value="1"/>
</dbReference>
<evidence type="ECO:0000256" key="12">
    <source>
        <dbReference type="ARBA" id="ARBA00023004"/>
    </source>
</evidence>
<dbReference type="Pfam" id="PF00694">
    <property type="entry name" value="Aconitase_C"/>
    <property type="match status" value="1"/>
</dbReference>
<feature type="domain" description="Aconitase A/isopropylmalate dehydratase small subunit swivel" evidence="20">
    <location>
        <begin position="526"/>
        <end position="646"/>
    </location>
</feature>
<name>A0A8H5GM74_9AGAR</name>
<evidence type="ECO:0000256" key="16">
    <source>
        <dbReference type="ARBA" id="ARBA00031631"/>
    </source>
</evidence>
<dbReference type="PRINTS" id="PR00415">
    <property type="entry name" value="ACONITASE"/>
</dbReference>
<dbReference type="InterPro" id="IPR015931">
    <property type="entry name" value="Acnase/IPM_dHydase_lsu_aba_1/3"/>
</dbReference>
<dbReference type="CDD" id="cd01583">
    <property type="entry name" value="IPMI"/>
    <property type="match status" value="1"/>
</dbReference>
<evidence type="ECO:0000256" key="6">
    <source>
        <dbReference type="ARBA" id="ARBA00011998"/>
    </source>
</evidence>
<feature type="domain" description="Aconitase/3-isopropylmalate dehydratase large subunit alpha/beta/alpha" evidence="19">
    <location>
        <begin position="6"/>
        <end position="469"/>
    </location>
</feature>
<evidence type="ECO:0000256" key="3">
    <source>
        <dbReference type="ARBA" id="ARBA00002695"/>
    </source>
</evidence>
<dbReference type="OrthoDB" id="419183at2759"/>
<organism evidence="21 22">
    <name type="scientific">Collybiopsis confluens</name>
    <dbReference type="NCBI Taxonomy" id="2823264"/>
    <lineage>
        <taxon>Eukaryota</taxon>
        <taxon>Fungi</taxon>
        <taxon>Dikarya</taxon>
        <taxon>Basidiomycota</taxon>
        <taxon>Agaricomycotina</taxon>
        <taxon>Agaricomycetes</taxon>
        <taxon>Agaricomycetidae</taxon>
        <taxon>Agaricales</taxon>
        <taxon>Marasmiineae</taxon>
        <taxon>Omphalotaceae</taxon>
        <taxon>Collybiopsis</taxon>
    </lineage>
</organism>
<evidence type="ECO:0000256" key="18">
    <source>
        <dbReference type="SAM" id="MobiDB-lite"/>
    </source>
</evidence>
<dbReference type="UniPathway" id="UPA00048">
    <property type="reaction ID" value="UER00071"/>
</dbReference>
<evidence type="ECO:0000256" key="8">
    <source>
        <dbReference type="ARBA" id="ARBA00022430"/>
    </source>
</evidence>
<dbReference type="InterPro" id="IPR033941">
    <property type="entry name" value="IPMI_cat"/>
</dbReference>
<dbReference type="InterPro" id="IPR004431">
    <property type="entry name" value="3-IsopropMal_deHydase_ssu"/>
</dbReference>
<comment type="cofactor">
    <cofactor evidence="2">
        <name>[4Fe-4S] cluster</name>
        <dbReference type="ChEBI" id="CHEBI:49883"/>
    </cofactor>
</comment>
<dbReference type="InterPro" id="IPR050067">
    <property type="entry name" value="IPM_dehydratase_rel_enz"/>
</dbReference>
<dbReference type="InterPro" id="IPR036008">
    <property type="entry name" value="Aconitase_4Fe-4S_dom"/>
</dbReference>
<comment type="similarity">
    <text evidence="5">Belongs to the aconitase/IPM isomerase family.</text>
</comment>
<evidence type="ECO:0000313" key="21">
    <source>
        <dbReference type="EMBL" id="KAF5367319.1"/>
    </source>
</evidence>
<keyword evidence="22" id="KW-1185">Reference proteome</keyword>
<dbReference type="PROSITE" id="PS00450">
    <property type="entry name" value="ACONITASE_1"/>
    <property type="match status" value="1"/>
</dbReference>
<evidence type="ECO:0000256" key="15">
    <source>
        <dbReference type="ARBA" id="ARBA00023304"/>
    </source>
</evidence>
<dbReference type="NCBIfam" id="NF009116">
    <property type="entry name" value="PRK12466.1"/>
    <property type="match status" value="1"/>
</dbReference>
<dbReference type="EC" id="4.2.1.33" evidence="6"/>
<dbReference type="GO" id="GO:0046872">
    <property type="term" value="F:metal ion binding"/>
    <property type="evidence" value="ECO:0007669"/>
    <property type="project" value="UniProtKB-KW"/>
</dbReference>
<evidence type="ECO:0000256" key="14">
    <source>
        <dbReference type="ARBA" id="ARBA00023239"/>
    </source>
</evidence>
<evidence type="ECO:0000256" key="2">
    <source>
        <dbReference type="ARBA" id="ARBA00001966"/>
    </source>
</evidence>
<comment type="function">
    <text evidence="3">Catalyzes the isomerization between 2-isopropylmalate and 3-isopropylmalate, via the formation of 2-isopropylmaleate.</text>
</comment>
<evidence type="ECO:0000256" key="4">
    <source>
        <dbReference type="ARBA" id="ARBA00004729"/>
    </source>
</evidence>
<dbReference type="SUPFAM" id="SSF52016">
    <property type="entry name" value="LeuD/IlvD-like"/>
    <property type="match status" value="1"/>
</dbReference>
<comment type="pathway">
    <text evidence="4">Amino-acid biosynthesis; L-leucine biosynthesis; L-leucine from 3-methyl-2-oxobutanoate: step 2/4.</text>
</comment>
<dbReference type="CDD" id="cd01577">
    <property type="entry name" value="IPMI_Swivel"/>
    <property type="match status" value="1"/>
</dbReference>
<dbReference type="HAMAP" id="MF_01031">
    <property type="entry name" value="LeuD_type1"/>
    <property type="match status" value="1"/>
</dbReference>
<evidence type="ECO:0000256" key="10">
    <source>
        <dbReference type="ARBA" id="ARBA00022605"/>
    </source>
</evidence>
<dbReference type="Proteomes" id="UP000518752">
    <property type="component" value="Unassembled WGS sequence"/>
</dbReference>
<keyword evidence="15" id="KW-0100">Branched-chain amino acid biosynthesis</keyword>
<dbReference type="InterPro" id="IPR015928">
    <property type="entry name" value="Aconitase/3IPM_dehydase_swvl"/>
</dbReference>
<evidence type="ECO:0000256" key="11">
    <source>
        <dbReference type="ARBA" id="ARBA00022723"/>
    </source>
</evidence>
<comment type="caution">
    <text evidence="21">The sequence shown here is derived from an EMBL/GenBank/DDBJ whole genome shotgun (WGS) entry which is preliminary data.</text>
</comment>
<evidence type="ECO:0000256" key="1">
    <source>
        <dbReference type="ARBA" id="ARBA00000491"/>
    </source>
</evidence>
<dbReference type="AlphaFoldDB" id="A0A8H5GM74"/>
<feature type="region of interest" description="Disordered" evidence="18">
    <location>
        <begin position="432"/>
        <end position="451"/>
    </location>
</feature>
<dbReference type="Gene3D" id="3.20.19.10">
    <property type="entry name" value="Aconitase, domain 4"/>
    <property type="match status" value="1"/>
</dbReference>
<dbReference type="HAMAP" id="MF_01026">
    <property type="entry name" value="LeuC_type1"/>
    <property type="match status" value="1"/>
</dbReference>
<dbReference type="InterPro" id="IPR004430">
    <property type="entry name" value="3-IsopropMal_deHydase_lsu"/>
</dbReference>
<dbReference type="InterPro" id="IPR000573">
    <property type="entry name" value="AconitaseA/IPMdHydase_ssu_swvl"/>
</dbReference>
<dbReference type="InterPro" id="IPR001030">
    <property type="entry name" value="Acoase/IPM_deHydtase_lsu_aba"/>
</dbReference>
<keyword evidence="9" id="KW-0004">4Fe-4S</keyword>
<dbReference type="PANTHER" id="PTHR43822">
    <property type="entry name" value="HOMOACONITASE, MITOCHONDRIAL-RELATED"/>
    <property type="match status" value="1"/>
</dbReference>
<dbReference type="InterPro" id="IPR018136">
    <property type="entry name" value="Aconitase_4Fe-4S_BS"/>
</dbReference>
<dbReference type="Pfam" id="PF00330">
    <property type="entry name" value="Aconitase"/>
    <property type="match status" value="1"/>
</dbReference>
<dbReference type="GO" id="GO:0009098">
    <property type="term" value="P:L-leucine biosynthetic process"/>
    <property type="evidence" value="ECO:0007669"/>
    <property type="project" value="UniProtKB-UniPathway"/>
</dbReference>
<dbReference type="InterPro" id="IPR033940">
    <property type="entry name" value="IPMI_Swivel"/>
</dbReference>
<keyword evidence="10" id="KW-0028">Amino-acid biosynthesis</keyword>
<dbReference type="GO" id="GO:0003861">
    <property type="term" value="F:3-isopropylmalate dehydratase activity"/>
    <property type="evidence" value="ECO:0007669"/>
    <property type="project" value="UniProtKB-EC"/>
</dbReference>
<dbReference type="EMBL" id="JAACJN010000143">
    <property type="protein sequence ID" value="KAF5367319.1"/>
    <property type="molecule type" value="Genomic_DNA"/>
</dbReference>
<keyword evidence="8" id="KW-0432">Leucine biosynthesis</keyword>
<reference evidence="21 22" key="1">
    <citation type="journal article" date="2020" name="ISME J.">
        <title>Uncovering the hidden diversity of litter-decomposition mechanisms in mushroom-forming fungi.</title>
        <authorList>
            <person name="Floudas D."/>
            <person name="Bentzer J."/>
            <person name="Ahren D."/>
            <person name="Johansson T."/>
            <person name="Persson P."/>
            <person name="Tunlid A."/>
        </authorList>
    </citation>
    <scope>NUCLEOTIDE SEQUENCE [LARGE SCALE GENOMIC DNA]</scope>
    <source>
        <strain evidence="21 22">CBS 406.79</strain>
    </source>
</reference>
<dbReference type="GO" id="GO:0009316">
    <property type="term" value="C:3-isopropylmalate dehydratase complex"/>
    <property type="evidence" value="ECO:0007669"/>
    <property type="project" value="InterPro"/>
</dbReference>
<evidence type="ECO:0000256" key="13">
    <source>
        <dbReference type="ARBA" id="ARBA00023014"/>
    </source>
</evidence>
<dbReference type="NCBIfam" id="NF004016">
    <property type="entry name" value="PRK05478.1"/>
    <property type="match status" value="1"/>
</dbReference>
<accession>A0A8H5GM74</accession>
<proteinExistence type="inferred from homology"/>
<dbReference type="NCBIfam" id="NF002458">
    <property type="entry name" value="PRK01641.1"/>
    <property type="match status" value="1"/>
</dbReference>
<dbReference type="PROSITE" id="PS01244">
    <property type="entry name" value="ACONITASE_2"/>
    <property type="match status" value="1"/>
</dbReference>
<dbReference type="NCBIfam" id="TIGR00171">
    <property type="entry name" value="leuD"/>
    <property type="match status" value="1"/>
</dbReference>
<comment type="catalytic activity">
    <reaction evidence="1">
        <text>(2R,3S)-3-isopropylmalate = (2S)-2-isopropylmalate</text>
        <dbReference type="Rhea" id="RHEA:32287"/>
        <dbReference type="ChEBI" id="CHEBI:1178"/>
        <dbReference type="ChEBI" id="CHEBI:35121"/>
        <dbReference type="EC" id="4.2.1.33"/>
    </reaction>
</comment>
<dbReference type="NCBIfam" id="TIGR00170">
    <property type="entry name" value="leuC"/>
    <property type="match status" value="1"/>
</dbReference>
<evidence type="ECO:0000256" key="5">
    <source>
        <dbReference type="ARBA" id="ARBA00007185"/>
    </source>
</evidence>
<evidence type="ECO:0000256" key="17">
    <source>
        <dbReference type="ARBA" id="ARBA00033368"/>
    </source>
</evidence>
<keyword evidence="12" id="KW-0408">Iron</keyword>
<keyword evidence="14" id="KW-0456">Lyase</keyword>
<keyword evidence="13" id="KW-0411">Iron-sulfur</keyword>
<sequence>MSTLYDKIWNNHIVFSPSEDETAPSLIFVDRHLVHEVTSPQAFESLWSAKRVVRRPDCTLATADHNVPTSPRTDDIASDVYLRDPVSRAQLVALEKNTRRSGIPFFGLRDDRQGIVHVIGAEQGFILPGTVCVCGDSHTSTLGAFGALAFGIGTSQVEHVLATQTLRMRKSKNMRITIDGELGLGVTSKDVILHVIRTIGTAGGTGFVFEYAGSVVRALSMEARMTMCNMTIEAGAGAGLIAPDETTFAYLRERPSAPDEKSWEQAVTFWRGLKTDEGAKFDREVFINAEDILPTVTWGTSPQDNVPISGIVPDPSSFSNPQRRDAVMQSLKYMGLTPGTPMESITIDRVFIGSCTNSRIEDLRMAASVLAAVGPEAKVADNVSAMIVPGSGVVKKQAEKEGLDVLFRRAGFDWREAGCSMCVGLNPDRLGSGQRCASTSNRNFRDRQGPGGRTHLVSPAMAVAAALTGSFSDVRKLLDAKALKEPKPNGKTETLPPMLFGEPAVQPLEETPENRDAEAVTQHQSKQFVSVKGIAVPLTMDNIDTDMLIPAQFLKGTTRTGLGDLLFNRFRVDHTTGQQTDFILNRNPYDKAKILVCAGNNFGCGSSREHAVWALKEFGISCVIAPSFGDIFFNNCFQNGLLPVILPLDICRELAEYASTEQETEVDLETEQVRCLQIGLVIPFNISPTNRSRLLRGTDDIEDSLGEADKITAYENMRKSHWPWLELDINRRRRWVNAGSLEW</sequence>